<keyword evidence="2" id="KW-0645">Protease</keyword>
<comment type="similarity">
    <text evidence="1">Belongs to the peptidase M43B family.</text>
</comment>
<keyword evidence="2" id="KW-0482">Metalloprotease</keyword>
<protein>
    <submittedName>
        <fullName evidence="2">Extracellular metalloprotease</fullName>
    </submittedName>
</protein>
<dbReference type="OrthoDB" id="536211at2759"/>
<evidence type="ECO:0000313" key="3">
    <source>
        <dbReference type="Proteomes" id="UP000265663"/>
    </source>
</evidence>
<proteinExistence type="inferred from homology"/>
<name>A0A3M7LYF6_9PLEO</name>
<evidence type="ECO:0000313" key="2">
    <source>
        <dbReference type="EMBL" id="RMZ67236.1"/>
    </source>
</evidence>
<keyword evidence="2" id="KW-0378">Hydrolase</keyword>
<dbReference type="Gene3D" id="3.40.390.10">
    <property type="entry name" value="Collagenase (Catalytic Domain)"/>
    <property type="match status" value="1"/>
</dbReference>
<dbReference type="GO" id="GO:0008237">
    <property type="term" value="F:metallopeptidase activity"/>
    <property type="evidence" value="ECO:0007669"/>
    <property type="project" value="UniProtKB-KW"/>
</dbReference>
<keyword evidence="3" id="KW-1185">Reference proteome</keyword>
<sequence length="237" mass="25205">MQPQVVQIRNNIKTFILTAGQTYHRFILAFHATPTLAPMRSILLLTFSLGLLAAASESSSPPKPFDCGTTTEHASEDFLKTVQALHDKSKSGSSAARAALAARDAAATGPINVDAIFHIVATSAAKSSITNNMPSSQLTALNAAYKPYNIQFNLINVTWTTNDTWATGANPADDLAMKQSLRQGSYKTLNLYFQTDLSGSVLGRCTLPSAIANGKTDPTVYANDGCNINAHTMPAVA</sequence>
<reference evidence="2 3" key="1">
    <citation type="journal article" date="2014" name="PLoS ONE">
        <title>De novo Genome Assembly of the Fungal Plant Pathogen Pyrenophora semeniperda.</title>
        <authorList>
            <person name="Soliai M.M."/>
            <person name="Meyer S.E."/>
            <person name="Udall J.A."/>
            <person name="Elzinga D.E."/>
            <person name="Hermansen R.A."/>
            <person name="Bodily P.M."/>
            <person name="Hart A.A."/>
            <person name="Coleman C.E."/>
        </authorList>
    </citation>
    <scope>NUCLEOTIDE SEQUENCE [LARGE SCALE GENOMIC DNA]</scope>
    <source>
        <strain evidence="2 3">CCB06</strain>
        <tissue evidence="2">Mycelium</tissue>
    </source>
</reference>
<dbReference type="EMBL" id="KE747810">
    <property type="protein sequence ID" value="RMZ67236.1"/>
    <property type="molecule type" value="Genomic_DNA"/>
</dbReference>
<dbReference type="Proteomes" id="UP000265663">
    <property type="component" value="Unassembled WGS sequence"/>
</dbReference>
<dbReference type="PANTHER" id="PTHR47466">
    <property type="match status" value="1"/>
</dbReference>
<dbReference type="AlphaFoldDB" id="A0A3M7LYF6"/>
<dbReference type="GO" id="GO:0006508">
    <property type="term" value="P:proteolysis"/>
    <property type="evidence" value="ECO:0007669"/>
    <property type="project" value="UniProtKB-KW"/>
</dbReference>
<organism evidence="2 3">
    <name type="scientific">Pyrenophora seminiperda CCB06</name>
    <dbReference type="NCBI Taxonomy" id="1302712"/>
    <lineage>
        <taxon>Eukaryota</taxon>
        <taxon>Fungi</taxon>
        <taxon>Dikarya</taxon>
        <taxon>Ascomycota</taxon>
        <taxon>Pezizomycotina</taxon>
        <taxon>Dothideomycetes</taxon>
        <taxon>Pleosporomycetidae</taxon>
        <taxon>Pleosporales</taxon>
        <taxon>Pleosporineae</taxon>
        <taxon>Pleosporaceae</taxon>
        <taxon>Pyrenophora</taxon>
    </lineage>
</organism>
<dbReference type="PANTHER" id="PTHR47466:SF1">
    <property type="entry name" value="METALLOPROTEASE MEP1 (AFU_ORTHOLOGUE AFUA_1G07730)-RELATED"/>
    <property type="match status" value="1"/>
</dbReference>
<dbReference type="SUPFAM" id="SSF55486">
    <property type="entry name" value="Metalloproteases ('zincins'), catalytic domain"/>
    <property type="match status" value="1"/>
</dbReference>
<evidence type="ECO:0000256" key="1">
    <source>
        <dbReference type="ARBA" id="ARBA00008721"/>
    </source>
</evidence>
<accession>A0A3M7LYF6</accession>
<gene>
    <name evidence="2" type="ORF">GMOD_00001128</name>
</gene>
<dbReference type="InterPro" id="IPR024079">
    <property type="entry name" value="MetalloPept_cat_dom_sf"/>
</dbReference>